<evidence type="ECO:0000313" key="2">
    <source>
        <dbReference type="EMBL" id="QHS87469.1"/>
    </source>
</evidence>
<organism evidence="2">
    <name type="scientific">viral metagenome</name>
    <dbReference type="NCBI Taxonomy" id="1070528"/>
    <lineage>
        <taxon>unclassified sequences</taxon>
        <taxon>metagenomes</taxon>
        <taxon>organismal metagenomes</taxon>
    </lineage>
</organism>
<proteinExistence type="predicted"/>
<feature type="transmembrane region" description="Helical" evidence="1">
    <location>
        <begin position="67"/>
        <end position="83"/>
    </location>
</feature>
<evidence type="ECO:0000256" key="1">
    <source>
        <dbReference type="SAM" id="Phobius"/>
    </source>
</evidence>
<feature type="transmembrane region" description="Helical" evidence="1">
    <location>
        <begin position="35"/>
        <end position="55"/>
    </location>
</feature>
<sequence>MDFLPGVCTPAKFFLVFQSISVIAKTFFPSKERPLMVRLQMLFLAILLIVGWTSVVNYSCDSADNQLAWFLVLIPAILGMLIWRK</sequence>
<protein>
    <submittedName>
        <fullName evidence="2">Uncharacterized protein</fullName>
    </submittedName>
</protein>
<accession>A0A6C0B7E2</accession>
<dbReference type="AlphaFoldDB" id="A0A6C0B7E2"/>
<keyword evidence="1" id="KW-1133">Transmembrane helix</keyword>
<reference evidence="2" key="1">
    <citation type="journal article" date="2020" name="Nature">
        <title>Giant virus diversity and host interactions through global metagenomics.</title>
        <authorList>
            <person name="Schulz F."/>
            <person name="Roux S."/>
            <person name="Paez-Espino D."/>
            <person name="Jungbluth S."/>
            <person name="Walsh D.A."/>
            <person name="Denef V.J."/>
            <person name="McMahon K.D."/>
            <person name="Konstantinidis K.T."/>
            <person name="Eloe-Fadrosh E.A."/>
            <person name="Kyrpides N.C."/>
            <person name="Woyke T."/>
        </authorList>
    </citation>
    <scope>NUCLEOTIDE SEQUENCE</scope>
    <source>
        <strain evidence="2">GVMAG-M-3300010157-4</strain>
    </source>
</reference>
<name>A0A6C0B7E2_9ZZZZ</name>
<keyword evidence="1" id="KW-0472">Membrane</keyword>
<dbReference type="EMBL" id="MN739081">
    <property type="protein sequence ID" value="QHS87469.1"/>
    <property type="molecule type" value="Genomic_DNA"/>
</dbReference>
<keyword evidence="1" id="KW-0812">Transmembrane</keyword>